<protein>
    <submittedName>
        <fullName evidence="3">EB domain-containing protein</fullName>
    </submittedName>
</protein>
<dbReference type="PANTHER" id="PTHR45702:SF2">
    <property type="entry name" value="KUZBANIAN, ISOFORM A"/>
    <property type="match status" value="1"/>
</dbReference>
<dbReference type="PANTHER" id="PTHR45702">
    <property type="entry name" value="ADAM10/ADAM17 METALLOPEPTIDASE FAMILY MEMBER"/>
    <property type="match status" value="1"/>
</dbReference>
<dbReference type="EMBL" id="UYWX01003995">
    <property type="protein sequence ID" value="VDM24509.1"/>
    <property type="molecule type" value="Genomic_DNA"/>
</dbReference>
<evidence type="ECO:0000313" key="2">
    <source>
        <dbReference type="Proteomes" id="UP000274429"/>
    </source>
</evidence>
<dbReference type="STRING" id="6205.A0A0R3WU20"/>
<reference evidence="1 2" key="2">
    <citation type="submission" date="2018-11" db="EMBL/GenBank/DDBJ databases">
        <authorList>
            <consortium name="Pathogen Informatics"/>
        </authorList>
    </citation>
    <scope>NUCLEOTIDE SEQUENCE [LARGE SCALE GENOMIC DNA]</scope>
</reference>
<dbReference type="OrthoDB" id="2131567at2759"/>
<gene>
    <name evidence="1" type="ORF">TTAC_LOCUS4244</name>
</gene>
<dbReference type="AlphaFoldDB" id="A0A0R3WU20"/>
<sequence>MFMQTESNFFFVRKDCQLSKKGTLCAEPDPTISPCLSAGHCDGKSPVCPGPLPASELGRRCHEHGHCLNGVCLPFCSRLGLHTCICDKGSFVLFYLATHCHILFFYCVRYEMNHATVVNTSELVTMHLENNRPCAVGFCRSGICVESKTQRLGRLWPLFLSTEAWSRYFVLSGS</sequence>
<dbReference type="GO" id="GO:0006509">
    <property type="term" value="P:membrane protein ectodomain proteolysis"/>
    <property type="evidence" value="ECO:0007669"/>
    <property type="project" value="TreeGrafter"/>
</dbReference>
<keyword evidence="2" id="KW-1185">Reference proteome</keyword>
<proteinExistence type="predicted"/>
<accession>A0A0R3WU20</accession>
<dbReference type="WBParaSite" id="TTAC_0000426001-mRNA-1">
    <property type="protein sequence ID" value="TTAC_0000426001-mRNA-1"/>
    <property type="gene ID" value="TTAC_0000426001"/>
</dbReference>
<reference evidence="3" key="1">
    <citation type="submission" date="2017-02" db="UniProtKB">
        <authorList>
            <consortium name="WormBaseParasite"/>
        </authorList>
    </citation>
    <scope>IDENTIFICATION</scope>
</reference>
<evidence type="ECO:0000313" key="3">
    <source>
        <dbReference type="WBParaSite" id="TTAC_0000426001-mRNA-1"/>
    </source>
</evidence>
<organism evidence="3">
    <name type="scientific">Hydatigena taeniaeformis</name>
    <name type="common">Feline tapeworm</name>
    <name type="synonym">Taenia taeniaeformis</name>
    <dbReference type="NCBI Taxonomy" id="6205"/>
    <lineage>
        <taxon>Eukaryota</taxon>
        <taxon>Metazoa</taxon>
        <taxon>Spiralia</taxon>
        <taxon>Lophotrochozoa</taxon>
        <taxon>Platyhelminthes</taxon>
        <taxon>Cestoda</taxon>
        <taxon>Eucestoda</taxon>
        <taxon>Cyclophyllidea</taxon>
        <taxon>Taeniidae</taxon>
        <taxon>Hydatigera</taxon>
    </lineage>
</organism>
<dbReference type="GO" id="GO:0004222">
    <property type="term" value="F:metalloendopeptidase activity"/>
    <property type="evidence" value="ECO:0007669"/>
    <property type="project" value="TreeGrafter"/>
</dbReference>
<name>A0A0R3WU20_HYDTA</name>
<dbReference type="GO" id="GO:0005886">
    <property type="term" value="C:plasma membrane"/>
    <property type="evidence" value="ECO:0007669"/>
    <property type="project" value="TreeGrafter"/>
</dbReference>
<dbReference type="InterPro" id="IPR051489">
    <property type="entry name" value="ADAM_Metalloproteinase"/>
</dbReference>
<evidence type="ECO:0000313" key="1">
    <source>
        <dbReference type="EMBL" id="VDM24509.1"/>
    </source>
</evidence>
<dbReference type="Proteomes" id="UP000274429">
    <property type="component" value="Unassembled WGS sequence"/>
</dbReference>